<accession>A0AAV4VYT8</accession>
<reference evidence="1 2" key="1">
    <citation type="submission" date="2021-06" db="EMBL/GenBank/DDBJ databases">
        <title>Caerostris extrusa draft genome.</title>
        <authorList>
            <person name="Kono N."/>
            <person name="Arakawa K."/>
        </authorList>
    </citation>
    <scope>NUCLEOTIDE SEQUENCE [LARGE SCALE GENOMIC DNA]</scope>
</reference>
<protein>
    <submittedName>
        <fullName evidence="1">Uncharacterized protein</fullName>
    </submittedName>
</protein>
<comment type="caution">
    <text evidence="1">The sequence shown here is derived from an EMBL/GenBank/DDBJ whole genome shotgun (WGS) entry which is preliminary data.</text>
</comment>
<name>A0AAV4VYT8_CAEEX</name>
<gene>
    <name evidence="1" type="ORF">CEXT_519381</name>
</gene>
<organism evidence="1 2">
    <name type="scientific">Caerostris extrusa</name>
    <name type="common">Bark spider</name>
    <name type="synonym">Caerostris bankana</name>
    <dbReference type="NCBI Taxonomy" id="172846"/>
    <lineage>
        <taxon>Eukaryota</taxon>
        <taxon>Metazoa</taxon>
        <taxon>Ecdysozoa</taxon>
        <taxon>Arthropoda</taxon>
        <taxon>Chelicerata</taxon>
        <taxon>Arachnida</taxon>
        <taxon>Araneae</taxon>
        <taxon>Araneomorphae</taxon>
        <taxon>Entelegynae</taxon>
        <taxon>Araneoidea</taxon>
        <taxon>Araneidae</taxon>
        <taxon>Caerostris</taxon>
    </lineage>
</organism>
<sequence>MSLFSRNHRFRPEEPLLLEIAGPSGAVRRSGLSPGNCGNQTPVLGAEWSSFRELCPWNCTRQVTNVKAECDNYREDKEGASLKWKDKDKRNEAELKYKNRSQMRSSVYLLFKEEGSTVKDIEETNSSFREQAIS</sequence>
<proteinExistence type="predicted"/>
<evidence type="ECO:0000313" key="2">
    <source>
        <dbReference type="Proteomes" id="UP001054945"/>
    </source>
</evidence>
<dbReference type="AlphaFoldDB" id="A0AAV4VYT8"/>
<keyword evidence="2" id="KW-1185">Reference proteome</keyword>
<dbReference type="Proteomes" id="UP001054945">
    <property type="component" value="Unassembled WGS sequence"/>
</dbReference>
<evidence type="ECO:0000313" key="1">
    <source>
        <dbReference type="EMBL" id="GIY75607.1"/>
    </source>
</evidence>
<dbReference type="EMBL" id="BPLR01015368">
    <property type="protein sequence ID" value="GIY75607.1"/>
    <property type="molecule type" value="Genomic_DNA"/>
</dbReference>